<dbReference type="InterPro" id="IPR036081">
    <property type="entry name" value="Translin_sf"/>
</dbReference>
<dbReference type="AlphaFoldDB" id="A0A8H7URL4"/>
<comment type="subcellular location">
    <subcellularLocation>
        <location evidence="2">Cytoplasm</location>
    </subcellularLocation>
    <subcellularLocation>
        <location evidence="1">Nucleus</location>
    </subcellularLocation>
</comment>
<evidence type="ECO:0000256" key="2">
    <source>
        <dbReference type="ARBA" id="ARBA00004496"/>
    </source>
</evidence>
<accession>A0A8H7URL4</accession>
<sequence length="314" mass="35945">MAQTESESMAQLFETLRVSLDAHGHNRTEQEADLLVASVSGPINSTAAQDASNMKFDEPKAKQSEILQLLRKASNEVKGPDYYRYYMGILACSTRISSNIQCVYRYLKSVSPGIEEYVEAVAFFEYLEHGRLLTLEVLQKQIQSAGLGEAFIITDEDYLNGLGDLTGELMRYAINSIGAGHHDTAISVCHFMQEIYKGQWQDDILYRLWQTIVYQYHFHFTEFDVISATSPRMVAKKLETMKASLSKVEQGKENGTFRHHNVYQVLILYLCKHATHIKYVVLKIHTFPLYHGREAHQCRQCNAYVAMLDIRILR</sequence>
<gene>
    <name evidence="6" type="ORF">INT44_004645</name>
</gene>
<dbReference type="PANTHER" id="PTHR10741">
    <property type="entry name" value="TRANSLIN AND TRANSLIN ASSOCIATED PROTEIN X"/>
    <property type="match status" value="1"/>
</dbReference>
<dbReference type="GO" id="GO:0005737">
    <property type="term" value="C:cytoplasm"/>
    <property type="evidence" value="ECO:0007669"/>
    <property type="project" value="UniProtKB-SubCell"/>
</dbReference>
<evidence type="ECO:0000256" key="1">
    <source>
        <dbReference type="ARBA" id="ARBA00004123"/>
    </source>
</evidence>
<dbReference type="Pfam" id="PF01997">
    <property type="entry name" value="Translin"/>
    <property type="match status" value="1"/>
</dbReference>
<dbReference type="InterPro" id="IPR016068">
    <property type="entry name" value="Translin_N"/>
</dbReference>
<comment type="caution">
    <text evidence="6">The sequence shown here is derived from an EMBL/GenBank/DDBJ whole genome shotgun (WGS) entry which is preliminary data.</text>
</comment>
<keyword evidence="5" id="KW-0539">Nucleus</keyword>
<dbReference type="InterPro" id="IPR016069">
    <property type="entry name" value="Translin_C"/>
</dbReference>
<evidence type="ECO:0000313" key="6">
    <source>
        <dbReference type="EMBL" id="KAG2189503.1"/>
    </source>
</evidence>
<evidence type="ECO:0000256" key="4">
    <source>
        <dbReference type="ARBA" id="ARBA00022490"/>
    </source>
</evidence>
<dbReference type="OrthoDB" id="31005at2759"/>
<dbReference type="InterPro" id="IPR002848">
    <property type="entry name" value="Translin_fam"/>
</dbReference>
<dbReference type="Gene3D" id="1.20.58.190">
    <property type="entry name" value="Translin, domain 1"/>
    <property type="match status" value="1"/>
</dbReference>
<dbReference type="SUPFAM" id="SSF74784">
    <property type="entry name" value="Translin"/>
    <property type="match status" value="1"/>
</dbReference>
<dbReference type="Gene3D" id="1.20.58.200">
    <property type="entry name" value="Translin, domain 2"/>
    <property type="match status" value="1"/>
</dbReference>
<dbReference type="CDD" id="cd14820">
    <property type="entry name" value="TRAX"/>
    <property type="match status" value="1"/>
</dbReference>
<evidence type="ECO:0000256" key="3">
    <source>
        <dbReference type="ARBA" id="ARBA00005902"/>
    </source>
</evidence>
<keyword evidence="4" id="KW-0963">Cytoplasm</keyword>
<dbReference type="GO" id="GO:0043565">
    <property type="term" value="F:sequence-specific DNA binding"/>
    <property type="evidence" value="ECO:0007669"/>
    <property type="project" value="InterPro"/>
</dbReference>
<dbReference type="EMBL" id="JAEPRA010000001">
    <property type="protein sequence ID" value="KAG2189503.1"/>
    <property type="molecule type" value="Genomic_DNA"/>
</dbReference>
<comment type="similarity">
    <text evidence="3">Belongs to the translin family.</text>
</comment>
<dbReference type="Proteomes" id="UP000612746">
    <property type="component" value="Unassembled WGS sequence"/>
</dbReference>
<proteinExistence type="inferred from homology"/>
<evidence type="ECO:0000256" key="5">
    <source>
        <dbReference type="ARBA" id="ARBA00023242"/>
    </source>
</evidence>
<evidence type="ECO:0000313" key="7">
    <source>
        <dbReference type="Proteomes" id="UP000612746"/>
    </source>
</evidence>
<organism evidence="6 7">
    <name type="scientific">Umbelopsis vinacea</name>
    <dbReference type="NCBI Taxonomy" id="44442"/>
    <lineage>
        <taxon>Eukaryota</taxon>
        <taxon>Fungi</taxon>
        <taxon>Fungi incertae sedis</taxon>
        <taxon>Mucoromycota</taxon>
        <taxon>Mucoromycotina</taxon>
        <taxon>Umbelopsidomycetes</taxon>
        <taxon>Umbelopsidales</taxon>
        <taxon>Umbelopsidaceae</taxon>
        <taxon>Umbelopsis</taxon>
    </lineage>
</organism>
<name>A0A8H7URL4_9FUNG</name>
<reference evidence="6" key="1">
    <citation type="submission" date="2020-12" db="EMBL/GenBank/DDBJ databases">
        <title>Metabolic potential, ecology and presence of endohyphal bacteria is reflected in genomic diversity of Mucoromycotina.</title>
        <authorList>
            <person name="Muszewska A."/>
            <person name="Okrasinska A."/>
            <person name="Steczkiewicz K."/>
            <person name="Drgas O."/>
            <person name="Orlowska M."/>
            <person name="Perlinska-Lenart U."/>
            <person name="Aleksandrzak-Piekarczyk T."/>
            <person name="Szatraj K."/>
            <person name="Zielenkiewicz U."/>
            <person name="Pilsyk S."/>
            <person name="Malc E."/>
            <person name="Mieczkowski P."/>
            <person name="Kruszewska J.S."/>
            <person name="Biernat P."/>
            <person name="Pawlowska J."/>
        </authorList>
    </citation>
    <scope>NUCLEOTIDE SEQUENCE</scope>
    <source>
        <strain evidence="6">WA0000051536</strain>
    </source>
</reference>
<protein>
    <submittedName>
        <fullName evidence="6">Uncharacterized protein</fullName>
    </submittedName>
</protein>
<dbReference type="GO" id="GO:0005634">
    <property type="term" value="C:nucleus"/>
    <property type="evidence" value="ECO:0007669"/>
    <property type="project" value="UniProtKB-SubCell"/>
</dbReference>
<keyword evidence="7" id="KW-1185">Reference proteome</keyword>